<accession>A0A0B7JJW0</accession>
<gene>
    <name evidence="1" type="ORF">BN869_000001044_1</name>
    <name evidence="2" type="ORF">IM811_013635</name>
</gene>
<organism evidence="1">
    <name type="scientific">Bionectria ochroleuca</name>
    <name type="common">Gliocladium roseum</name>
    <dbReference type="NCBI Taxonomy" id="29856"/>
    <lineage>
        <taxon>Eukaryota</taxon>
        <taxon>Fungi</taxon>
        <taxon>Dikarya</taxon>
        <taxon>Ascomycota</taxon>
        <taxon>Pezizomycotina</taxon>
        <taxon>Sordariomycetes</taxon>
        <taxon>Hypocreomycetidae</taxon>
        <taxon>Hypocreales</taxon>
        <taxon>Bionectriaceae</taxon>
        <taxon>Clonostachys</taxon>
    </lineage>
</organism>
<dbReference type="EMBL" id="JADCTT010000005">
    <property type="protein sequence ID" value="KAF9751841.1"/>
    <property type="molecule type" value="Genomic_DNA"/>
</dbReference>
<reference evidence="2" key="2">
    <citation type="submission" date="2020-10" db="EMBL/GenBank/DDBJ databases">
        <title>High-Quality Genome Resource of Clonostachys rosea strain S41 by Oxford Nanopore Long-Read Sequencing.</title>
        <authorList>
            <person name="Wang H."/>
        </authorList>
    </citation>
    <scope>NUCLEOTIDE SEQUENCE</scope>
    <source>
        <strain evidence="2">S41</strain>
    </source>
</reference>
<proteinExistence type="predicted"/>
<dbReference type="EMBL" id="CDPU01000002">
    <property type="protein sequence ID" value="CEO44989.1"/>
    <property type="molecule type" value="Genomic_DNA"/>
</dbReference>
<evidence type="ECO:0000313" key="2">
    <source>
        <dbReference type="EMBL" id="KAF9751841.1"/>
    </source>
</evidence>
<dbReference type="AlphaFoldDB" id="A0A0B7JJW0"/>
<reference evidence="1" key="1">
    <citation type="submission" date="2015-01" db="EMBL/GenBank/DDBJ databases">
        <authorList>
            <person name="Durling Mikael"/>
        </authorList>
    </citation>
    <scope>NUCLEOTIDE SEQUENCE</scope>
</reference>
<sequence length="130" mass="14352">MPAKRLQAASYSGGESDTEWVAFQTQVKIQKLRKEREQQMAAVITDAENALKEIKARAVAAHAEQLQGKLKFKSQCVNNICQSLERRQAIEAQMVGLVADTHAKMREVEDVIMAGYEGRELEASATSSAT</sequence>
<evidence type="ECO:0000313" key="1">
    <source>
        <dbReference type="EMBL" id="CEO44989.1"/>
    </source>
</evidence>
<dbReference type="Proteomes" id="UP000616885">
    <property type="component" value="Unassembled WGS sequence"/>
</dbReference>
<protein>
    <submittedName>
        <fullName evidence="1">Uncharacterized protein</fullName>
    </submittedName>
</protein>
<name>A0A0B7JJW0_BIOOC</name>